<feature type="coiled-coil region" evidence="1">
    <location>
        <begin position="249"/>
        <end position="283"/>
    </location>
</feature>
<evidence type="ECO:0000313" key="4">
    <source>
        <dbReference type="Proteomes" id="UP000260644"/>
    </source>
</evidence>
<name>A0A3E1Y3M4_9BACT</name>
<dbReference type="AlphaFoldDB" id="A0A3E1Y3M4"/>
<evidence type="ECO:0000256" key="1">
    <source>
        <dbReference type="SAM" id="Coils"/>
    </source>
</evidence>
<keyword evidence="4" id="KW-1185">Reference proteome</keyword>
<keyword evidence="2" id="KW-0732">Signal</keyword>
<sequence>MKKILLGWMLILSSIFVSAQARYNVLAVKIDSLTVNGTKIKTNLPFQTAVQMPTIILEGYSYNKKATIGLTLSYYIWDNAIYNASISSFGSYTPPVYMANEGGKVVIFIDDKNYFQRFNIRTYSVGGTADTDANFTGWTVADEKIHDTIPAQRKYLIGYTNRFAGNVLASGNVAIGTDTPRAALTVNGEIYAKRVKVTATGWPDHVFGQDYELRPLEKVQEFIKQHGHLPDIPSAKEVEKEGQDVGEINKKLLQKIEELTLYLLEMKQENEKMKNRISVLEKQK</sequence>
<protein>
    <submittedName>
        <fullName evidence="3">Uncharacterized protein</fullName>
    </submittedName>
</protein>
<feature type="chain" id="PRO_5017632606" evidence="2">
    <location>
        <begin position="20"/>
        <end position="284"/>
    </location>
</feature>
<dbReference type="OrthoDB" id="9808753at2"/>
<gene>
    <name evidence="3" type="ORF">DVR12_23865</name>
</gene>
<proteinExistence type="predicted"/>
<dbReference type="RefSeq" id="WP_116978327.1">
    <property type="nucleotide sequence ID" value="NZ_QPMM01000014.1"/>
</dbReference>
<comment type="caution">
    <text evidence="3">The sequence shown here is derived from an EMBL/GenBank/DDBJ whole genome shotgun (WGS) entry which is preliminary data.</text>
</comment>
<dbReference type="Proteomes" id="UP000260644">
    <property type="component" value="Unassembled WGS sequence"/>
</dbReference>
<reference evidence="3 4" key="1">
    <citation type="submission" date="2018-07" db="EMBL/GenBank/DDBJ databases">
        <title>Chitinophaga K2CV101002-2 sp. nov., isolated from a monsoon evergreen broad-leaved forest soil.</title>
        <authorList>
            <person name="Lv Y."/>
        </authorList>
    </citation>
    <scope>NUCLEOTIDE SEQUENCE [LARGE SCALE GENOMIC DNA]</scope>
    <source>
        <strain evidence="3 4">GDMCC 1.1288</strain>
    </source>
</reference>
<dbReference type="EMBL" id="QPMM01000014">
    <property type="protein sequence ID" value="RFS19274.1"/>
    <property type="molecule type" value="Genomic_DNA"/>
</dbReference>
<evidence type="ECO:0000313" key="3">
    <source>
        <dbReference type="EMBL" id="RFS19274.1"/>
    </source>
</evidence>
<keyword evidence="1" id="KW-0175">Coiled coil</keyword>
<organism evidence="3 4">
    <name type="scientific">Chitinophaga silvatica</name>
    <dbReference type="NCBI Taxonomy" id="2282649"/>
    <lineage>
        <taxon>Bacteria</taxon>
        <taxon>Pseudomonadati</taxon>
        <taxon>Bacteroidota</taxon>
        <taxon>Chitinophagia</taxon>
        <taxon>Chitinophagales</taxon>
        <taxon>Chitinophagaceae</taxon>
        <taxon>Chitinophaga</taxon>
    </lineage>
</organism>
<feature type="signal peptide" evidence="2">
    <location>
        <begin position="1"/>
        <end position="19"/>
    </location>
</feature>
<accession>A0A3E1Y3M4</accession>
<evidence type="ECO:0000256" key="2">
    <source>
        <dbReference type="SAM" id="SignalP"/>
    </source>
</evidence>